<gene>
    <name evidence="6" type="ORF">M9Y10_023708</name>
</gene>
<comment type="similarity">
    <text evidence="3">Belongs to the sel-1 family.</text>
</comment>
<reference evidence="6 7" key="1">
    <citation type="submission" date="2024-04" db="EMBL/GenBank/DDBJ databases">
        <title>Tritrichomonas musculus Genome.</title>
        <authorList>
            <person name="Alves-Ferreira E."/>
            <person name="Grigg M."/>
            <person name="Lorenzi H."/>
            <person name="Galac M."/>
        </authorList>
    </citation>
    <scope>NUCLEOTIDE SEQUENCE [LARGE SCALE GENOMIC DNA]</scope>
    <source>
        <strain evidence="6 7">EAF2021</strain>
    </source>
</reference>
<keyword evidence="7" id="KW-1185">Reference proteome</keyword>
<keyword evidence="2 4" id="KW-0067">ATP-binding</keyword>
<comment type="caution">
    <text evidence="6">The sequence shown here is derived from an EMBL/GenBank/DDBJ whole genome shotgun (WGS) entry which is preliminary data.</text>
</comment>
<dbReference type="PANTHER" id="PTHR11102:SF160">
    <property type="entry name" value="ERAD-ASSOCIATED E3 UBIQUITIN-PROTEIN LIGASE COMPONENT HRD3"/>
    <property type="match status" value="1"/>
</dbReference>
<organism evidence="6 7">
    <name type="scientific">Tritrichomonas musculus</name>
    <dbReference type="NCBI Taxonomy" id="1915356"/>
    <lineage>
        <taxon>Eukaryota</taxon>
        <taxon>Metamonada</taxon>
        <taxon>Parabasalia</taxon>
        <taxon>Tritrichomonadida</taxon>
        <taxon>Tritrichomonadidae</taxon>
        <taxon>Tritrichomonas</taxon>
    </lineage>
</organism>
<dbReference type="InterPro" id="IPR011009">
    <property type="entry name" value="Kinase-like_dom_sf"/>
</dbReference>
<proteinExistence type="inferred from homology"/>
<dbReference type="InterPro" id="IPR050767">
    <property type="entry name" value="Sel1_AlgK"/>
</dbReference>
<evidence type="ECO:0000313" key="6">
    <source>
        <dbReference type="EMBL" id="KAK8895266.1"/>
    </source>
</evidence>
<evidence type="ECO:0000259" key="5">
    <source>
        <dbReference type="PROSITE" id="PS50011"/>
    </source>
</evidence>
<dbReference type="SMART" id="SM00671">
    <property type="entry name" value="SEL1"/>
    <property type="match status" value="16"/>
</dbReference>
<feature type="domain" description="Protein kinase" evidence="5">
    <location>
        <begin position="12"/>
        <end position="292"/>
    </location>
</feature>
<dbReference type="Pfam" id="PF08238">
    <property type="entry name" value="Sel1"/>
    <property type="match status" value="15"/>
</dbReference>
<dbReference type="InterPro" id="IPR006597">
    <property type="entry name" value="Sel1-like"/>
</dbReference>
<dbReference type="SMART" id="SM00220">
    <property type="entry name" value="S_TKc"/>
    <property type="match status" value="1"/>
</dbReference>
<dbReference type="InterPro" id="IPR008271">
    <property type="entry name" value="Ser/Thr_kinase_AS"/>
</dbReference>
<dbReference type="PANTHER" id="PTHR11102">
    <property type="entry name" value="SEL-1-LIKE PROTEIN"/>
    <property type="match status" value="1"/>
</dbReference>
<name>A0ABR2KWU9_9EUKA</name>
<accession>A0ABR2KWU9</accession>
<dbReference type="InterPro" id="IPR000719">
    <property type="entry name" value="Prot_kinase_dom"/>
</dbReference>
<sequence length="1482" mass="170498">MEYVPRINIKDYDFIKTIGSGNFGTVSLVRNIKDNLEYAAKEECNSEFDNEVEIDGNIERSSRRNTIMKELKTYTKIKNAAILNCIGYSPYNLSNLPNYTLIMEYMPNKSLDKLLQNAYNSCAPITYTNTAKYIILIGTALGMKYLHNKGIIHRDLKPGNILLDEHLYPKICDFGCSKVSDKELTHIMMKTEIGTPMYMAPEIYTNDSYYNYKVDVYAFSYVAYEIITGEKPFKDITSVFQFMGRIIEGERPDTTKIGDAEICKFLEKCWSPDQSKRPSFLQIVEELMQERFRNYFNVVEDDDDVNEYLDMFDDELKSPLSKDALNVKKDADNGNVESMFLYGMMLCKGIGAPINKKEGIKYYKMAIEKGHQGAMLNYAIMLHDGDGIPVDKKESAKILRMATDIPQAVYNLSYQLINGDGIPADKKEGIRLCEKAAEMGDVLAMKYLSKIYSRGVNVPANLETSAHYCKMAAENGDVDSMFIYGEMLSENIVPSSSKIEGVLYLRLAADMGSVNAMTNYGIMLIDGEGIPVNINEGMKYLKMASEKNFPNAFFAMFIAIFKFNGYPLDNETFVDSVNKYLEDPKELNNDMKNAIAYLKKAADLDYLEAIYYYGFMRYIGFAMECNKEEGIEYIIKSYEKGKKEAFQMVVAFLLHQNGDENGEEVLLFLKMSVDRGDVHAMLYCSYLLLQEDILGTNNLKEIKEFSSFNIENLSFGKKIKQNEEEGLKYLKMAADHGDIFAMRQYSTIMIDKKNQIEGLKYLKMAADQGDIESMKVYGGMLIDDDSVEKNEVEGAKYIKKAADRGDYTAIGKYGELLYHGKGVTANKKGASKLYKIAADGGIDFCMYSYARMLRHGDGIPQNIKESIKYYKMAIDKGHSISMINYAHMLFSGEGITVDRVEAAKYYKMSADHGYTNAMINLGRMMFYGEGIPKNKKEGLRYFKMGADLGNQQSMFLYGKILYEGHEIQGNVKEGYEYIKKAADNGYPIAILYLSRLNSKRSDEEENNNNNKNTFDNFFDCNFNTQDEPTTKSIYDISIYTYPTQTLKDNLFLYISEFSFSGKDFELIDRRLQSLSSYKSKHGHMIHAEDPNKLYTFYFFLNNDSSIIKPTIENAVRSLGVKVPPLIYNINLYFEENTLQPNVLKIILKKLKKIPQIKSIQRNIFDGRQIATYINADYLDQAQIIQSLKRYLLKKNLAIDTEKYPLLRNIIINEKMMLGYSNAFDIIVDEIKSYGIIPIDILRNTIYIYNENHLKKLFQVFSFICFKDENEKMLALNHINSILFRDKPNVLKYKMNLHYATLNVCPLGKPLRKSIVKIFQSFDGVEDIQHNVFSIESPCLRTYIGFDTMSNLKKACEKYFYFKSLAMKFAQDDFEFFAPRKNLFYLKIKTNHNDLKISEILYAISRNASDFQENCFDDSNSFDRSFASYMGFNTMQKYKKIYKYLSLHPEISNADISEYIPKQNIETPVLHFDEETYIYYESF</sequence>
<dbReference type="Pfam" id="PF00069">
    <property type="entry name" value="Pkinase"/>
    <property type="match status" value="1"/>
</dbReference>
<evidence type="ECO:0000256" key="1">
    <source>
        <dbReference type="ARBA" id="ARBA00022741"/>
    </source>
</evidence>
<evidence type="ECO:0000256" key="4">
    <source>
        <dbReference type="PROSITE-ProRule" id="PRU10141"/>
    </source>
</evidence>
<dbReference type="InterPro" id="IPR017441">
    <property type="entry name" value="Protein_kinase_ATP_BS"/>
</dbReference>
<dbReference type="PROSITE" id="PS00108">
    <property type="entry name" value="PROTEIN_KINASE_ST"/>
    <property type="match status" value="1"/>
</dbReference>
<dbReference type="PROSITE" id="PS00107">
    <property type="entry name" value="PROTEIN_KINASE_ATP"/>
    <property type="match status" value="1"/>
</dbReference>
<dbReference type="InterPro" id="IPR011990">
    <property type="entry name" value="TPR-like_helical_dom_sf"/>
</dbReference>
<evidence type="ECO:0000256" key="3">
    <source>
        <dbReference type="ARBA" id="ARBA00038101"/>
    </source>
</evidence>
<dbReference type="Gene3D" id="1.10.510.10">
    <property type="entry name" value="Transferase(Phosphotransferase) domain 1"/>
    <property type="match status" value="1"/>
</dbReference>
<keyword evidence="1 4" id="KW-0547">Nucleotide-binding</keyword>
<evidence type="ECO:0000256" key="2">
    <source>
        <dbReference type="ARBA" id="ARBA00022840"/>
    </source>
</evidence>
<evidence type="ECO:0000313" key="7">
    <source>
        <dbReference type="Proteomes" id="UP001470230"/>
    </source>
</evidence>
<dbReference type="PROSITE" id="PS50011">
    <property type="entry name" value="PROTEIN_KINASE_DOM"/>
    <property type="match status" value="1"/>
</dbReference>
<protein>
    <recommendedName>
        <fullName evidence="5">Protein kinase domain-containing protein</fullName>
    </recommendedName>
</protein>
<dbReference type="EMBL" id="JAPFFF010000003">
    <property type="protein sequence ID" value="KAK8895266.1"/>
    <property type="molecule type" value="Genomic_DNA"/>
</dbReference>
<dbReference type="Proteomes" id="UP001470230">
    <property type="component" value="Unassembled WGS sequence"/>
</dbReference>
<dbReference type="SUPFAM" id="SSF81901">
    <property type="entry name" value="HCP-like"/>
    <property type="match status" value="3"/>
</dbReference>
<feature type="binding site" evidence="4">
    <location>
        <position position="41"/>
    </location>
    <ligand>
        <name>ATP</name>
        <dbReference type="ChEBI" id="CHEBI:30616"/>
    </ligand>
</feature>
<dbReference type="SUPFAM" id="SSF56112">
    <property type="entry name" value="Protein kinase-like (PK-like)"/>
    <property type="match status" value="1"/>
</dbReference>
<dbReference type="Gene3D" id="1.25.40.10">
    <property type="entry name" value="Tetratricopeptide repeat domain"/>
    <property type="match status" value="4"/>
</dbReference>